<organism evidence="2 3">
    <name type="scientific">Marinicella sediminis</name>
    <dbReference type="NCBI Taxonomy" id="1792834"/>
    <lineage>
        <taxon>Bacteria</taxon>
        <taxon>Pseudomonadati</taxon>
        <taxon>Pseudomonadota</taxon>
        <taxon>Gammaproteobacteria</taxon>
        <taxon>Lysobacterales</taxon>
        <taxon>Marinicellaceae</taxon>
        <taxon>Marinicella</taxon>
    </lineage>
</organism>
<sequence>MKLIKPEVRYQASYDAYVKELGNESRHPFPLDFDHRDFPALLDKIRHYETSDDLPEPFEPSSTFWLVEGDEILGMSNLRHRLNETLRDSGGHIGLGIRPSKRGLGLGSELLGLTVEQAHQKGITQVHVHCYADNQASANMIKACGGELESSTADGDRQVLRFLITQPVD</sequence>
<name>A0ABV7JD84_9GAMM</name>
<dbReference type="PANTHER" id="PTHR39173:SF1">
    <property type="entry name" value="ACETYLTRANSFERASE"/>
    <property type="match status" value="1"/>
</dbReference>
<dbReference type="PROSITE" id="PS51186">
    <property type="entry name" value="GNAT"/>
    <property type="match status" value="1"/>
</dbReference>
<dbReference type="RefSeq" id="WP_077410873.1">
    <property type="nucleotide sequence ID" value="NZ_JBHRTS010000005.1"/>
</dbReference>
<dbReference type="Proteomes" id="UP001595533">
    <property type="component" value="Unassembled WGS sequence"/>
</dbReference>
<accession>A0ABV7JD84</accession>
<comment type="caution">
    <text evidence="2">The sequence shown here is derived from an EMBL/GenBank/DDBJ whole genome shotgun (WGS) entry which is preliminary data.</text>
</comment>
<proteinExistence type="predicted"/>
<keyword evidence="3" id="KW-1185">Reference proteome</keyword>
<dbReference type="SUPFAM" id="SSF55729">
    <property type="entry name" value="Acyl-CoA N-acyltransferases (Nat)"/>
    <property type="match status" value="1"/>
</dbReference>
<dbReference type="EMBL" id="JBHRTS010000005">
    <property type="protein sequence ID" value="MFC3194830.1"/>
    <property type="molecule type" value="Genomic_DNA"/>
</dbReference>
<evidence type="ECO:0000313" key="3">
    <source>
        <dbReference type="Proteomes" id="UP001595533"/>
    </source>
</evidence>
<evidence type="ECO:0000313" key="2">
    <source>
        <dbReference type="EMBL" id="MFC3194830.1"/>
    </source>
</evidence>
<dbReference type="Gene3D" id="3.40.630.30">
    <property type="match status" value="1"/>
</dbReference>
<dbReference type="InterPro" id="IPR016181">
    <property type="entry name" value="Acyl_CoA_acyltransferase"/>
</dbReference>
<dbReference type="PANTHER" id="PTHR39173">
    <property type="entry name" value="ACETYLTRANSFERASE"/>
    <property type="match status" value="1"/>
</dbReference>
<dbReference type="Pfam" id="PF00583">
    <property type="entry name" value="Acetyltransf_1"/>
    <property type="match status" value="1"/>
</dbReference>
<protein>
    <submittedName>
        <fullName evidence="2">GNAT family N-acetyltransferase</fullName>
    </submittedName>
</protein>
<gene>
    <name evidence="2" type="ORF">ACFODZ_11325</name>
</gene>
<feature type="domain" description="N-acetyltransferase" evidence="1">
    <location>
        <begin position="28"/>
        <end position="169"/>
    </location>
</feature>
<reference evidence="3" key="1">
    <citation type="journal article" date="2019" name="Int. J. Syst. Evol. Microbiol.">
        <title>The Global Catalogue of Microorganisms (GCM) 10K type strain sequencing project: providing services to taxonomists for standard genome sequencing and annotation.</title>
        <authorList>
            <consortium name="The Broad Institute Genomics Platform"/>
            <consortium name="The Broad Institute Genome Sequencing Center for Infectious Disease"/>
            <person name="Wu L."/>
            <person name="Ma J."/>
        </authorList>
    </citation>
    <scope>NUCLEOTIDE SEQUENCE [LARGE SCALE GENOMIC DNA]</scope>
    <source>
        <strain evidence="3">KCTC 42953</strain>
    </source>
</reference>
<evidence type="ECO:0000259" key="1">
    <source>
        <dbReference type="PROSITE" id="PS51186"/>
    </source>
</evidence>
<dbReference type="InterPro" id="IPR000182">
    <property type="entry name" value="GNAT_dom"/>
</dbReference>